<organism evidence="3">
    <name type="scientific">Anopheles sinensis</name>
    <name type="common">Mosquito</name>
    <dbReference type="NCBI Taxonomy" id="74873"/>
    <lineage>
        <taxon>Eukaryota</taxon>
        <taxon>Metazoa</taxon>
        <taxon>Ecdysozoa</taxon>
        <taxon>Arthropoda</taxon>
        <taxon>Hexapoda</taxon>
        <taxon>Insecta</taxon>
        <taxon>Pterygota</taxon>
        <taxon>Neoptera</taxon>
        <taxon>Endopterygota</taxon>
        <taxon>Diptera</taxon>
        <taxon>Nematocera</taxon>
        <taxon>Culicoidea</taxon>
        <taxon>Culicidae</taxon>
        <taxon>Anophelinae</taxon>
        <taxon>Anopheles</taxon>
    </lineage>
</organism>
<evidence type="ECO:0000256" key="1">
    <source>
        <dbReference type="ARBA" id="ARBA00024195"/>
    </source>
</evidence>
<dbReference type="InterPro" id="IPR051333">
    <property type="entry name" value="CLIP_Serine_Protease"/>
</dbReference>
<dbReference type="PANTHER" id="PTHR24260:SF147">
    <property type="entry name" value="EG:BACR7A4.3 PROTEIN-RELATED"/>
    <property type="match status" value="1"/>
</dbReference>
<evidence type="ECO:0000313" key="5">
    <source>
        <dbReference type="Proteomes" id="UP000030765"/>
    </source>
</evidence>
<evidence type="ECO:0000313" key="3">
    <source>
        <dbReference type="EMBL" id="KFB47362.1"/>
    </source>
</evidence>
<dbReference type="EMBL" id="ATLV01022273">
    <property type="status" value="NOT_ANNOTATED_CDS"/>
    <property type="molecule type" value="Genomic_DNA"/>
</dbReference>
<feature type="domain" description="Peptidase S1" evidence="2">
    <location>
        <begin position="234"/>
        <end position="469"/>
    </location>
</feature>
<dbReference type="InterPro" id="IPR009003">
    <property type="entry name" value="Peptidase_S1_PA"/>
</dbReference>
<evidence type="ECO:0000313" key="4">
    <source>
        <dbReference type="EnsemblMetazoa" id="ASIC015605-PA"/>
    </source>
</evidence>
<dbReference type="EMBL" id="KE525331">
    <property type="protein sequence ID" value="KFB47362.1"/>
    <property type="molecule type" value="Genomic_DNA"/>
</dbReference>
<dbReference type="OrthoDB" id="7726766at2759"/>
<dbReference type="VEuPathDB" id="VectorBase:ASIS005159"/>
<dbReference type="VEuPathDB" id="VectorBase:ASIC015605"/>
<dbReference type="Gene3D" id="2.40.10.10">
    <property type="entry name" value="Trypsin-like serine proteases"/>
    <property type="match status" value="1"/>
</dbReference>
<dbReference type="Proteomes" id="UP000030765">
    <property type="component" value="Unassembled WGS sequence"/>
</dbReference>
<dbReference type="PROSITE" id="PS50240">
    <property type="entry name" value="TRYPSIN_DOM"/>
    <property type="match status" value="1"/>
</dbReference>
<keyword evidence="5" id="KW-1185">Reference proteome</keyword>
<dbReference type="InterPro" id="IPR001254">
    <property type="entry name" value="Trypsin_dom"/>
</dbReference>
<dbReference type="SMART" id="SM00020">
    <property type="entry name" value="Tryp_SPc"/>
    <property type="match status" value="1"/>
</dbReference>
<proteinExistence type="inferred from homology"/>
<dbReference type="InterPro" id="IPR043504">
    <property type="entry name" value="Peptidase_S1_PA_chymotrypsin"/>
</dbReference>
<dbReference type="EnsemblMetazoa" id="ASIC015605-RA">
    <property type="protein sequence ID" value="ASIC015605-PA"/>
    <property type="gene ID" value="ASIC015605"/>
</dbReference>
<reference evidence="3 5" key="1">
    <citation type="journal article" date="2014" name="BMC Genomics">
        <title>Genome sequence of Anopheles sinensis provides insight into genetics basis of mosquito competence for malaria parasites.</title>
        <authorList>
            <person name="Zhou D."/>
            <person name="Zhang D."/>
            <person name="Ding G."/>
            <person name="Shi L."/>
            <person name="Hou Q."/>
            <person name="Ye Y."/>
            <person name="Xu Y."/>
            <person name="Zhou H."/>
            <person name="Xiong C."/>
            <person name="Li S."/>
            <person name="Yu J."/>
            <person name="Hong S."/>
            <person name="Yu X."/>
            <person name="Zou P."/>
            <person name="Chen C."/>
            <person name="Chang X."/>
            <person name="Wang W."/>
            <person name="Lv Y."/>
            <person name="Sun Y."/>
            <person name="Ma L."/>
            <person name="Shen B."/>
            <person name="Zhu C."/>
        </authorList>
    </citation>
    <scope>NUCLEOTIDE SEQUENCE [LARGE SCALE GENOMIC DNA]</scope>
</reference>
<dbReference type="GO" id="GO:0004252">
    <property type="term" value="F:serine-type endopeptidase activity"/>
    <property type="evidence" value="ECO:0007669"/>
    <property type="project" value="InterPro"/>
</dbReference>
<dbReference type="STRING" id="74873.A0A084WAW8"/>
<accession>A0A084WAW8</accession>
<name>A0A084WAW8_ANOSI</name>
<reference evidence="4" key="2">
    <citation type="submission" date="2020-05" db="UniProtKB">
        <authorList>
            <consortium name="EnsemblMetazoa"/>
        </authorList>
    </citation>
    <scope>IDENTIFICATION</scope>
</reference>
<dbReference type="SUPFAM" id="SSF50494">
    <property type="entry name" value="Trypsin-like serine proteases"/>
    <property type="match status" value="2"/>
</dbReference>
<dbReference type="PANTHER" id="PTHR24260">
    <property type="match status" value="1"/>
</dbReference>
<dbReference type="GO" id="GO:0006508">
    <property type="term" value="P:proteolysis"/>
    <property type="evidence" value="ECO:0007669"/>
    <property type="project" value="InterPro"/>
</dbReference>
<dbReference type="AlphaFoldDB" id="A0A084WAW8"/>
<sequence length="469" mass="52033">MRVDMAAVGVSSLNFYNEDREDEGKIGFPSHHLRAIDYLPWSSCTAELAKYNQTLPGISKEEHVCLQNDQWIIPGSCGFLPGGPVQRYVARSRAFLKYVYALSLAGRSCGYGIPAVAILLQPHIPWLRSVIMDDITPTTGQEQPSDSVIIINPDLKRSDECNNGDGTIGICVPHEMCLSTPERLRKGERVTLCSVGSVVCCPWGDIARNAAENPVRTELGSCESRSRTFREQRLLGSMNSTAFTNLPHAAEIGWPVNNGKIAFHCIGYLITTNTIISSASCAEFQPRKPSVARIGSLNADDTANYLLQPIRRVTVHEDYDDETGLNNLALIQLTAHIKPTAFYFPGCLFTNTTHVPVRQFGIIYAQSSVEFARIYPMYGKDCQERRDGEAVGKGQICYLKGASESSFRTYGNCFRPGDLMVWSKSIEEDLDDPEYLVAIFNHGSCAKQDDVQIATRIASHYDWIVNNIK</sequence>
<protein>
    <submittedName>
        <fullName evidence="4">Peptidase S1 domain-containing protein</fullName>
    </submittedName>
</protein>
<dbReference type="Pfam" id="PF00089">
    <property type="entry name" value="Trypsin"/>
    <property type="match status" value="1"/>
</dbReference>
<comment type="similarity">
    <text evidence="1">Belongs to the peptidase S1 family. CLIP subfamily.</text>
</comment>
<gene>
    <name evidence="3" type="ORF">ZHAS_00015605</name>
</gene>
<evidence type="ECO:0000259" key="2">
    <source>
        <dbReference type="PROSITE" id="PS50240"/>
    </source>
</evidence>